<feature type="compositionally biased region" description="Basic and acidic residues" evidence="2">
    <location>
        <begin position="48"/>
        <end position="60"/>
    </location>
</feature>
<dbReference type="EMBL" id="ASPP01022582">
    <property type="protein sequence ID" value="ETO11304.1"/>
    <property type="molecule type" value="Genomic_DNA"/>
</dbReference>
<feature type="non-terminal residue" evidence="3">
    <location>
        <position position="1"/>
    </location>
</feature>
<reference evidence="3 4" key="1">
    <citation type="journal article" date="2013" name="Curr. Biol.">
        <title>The Genome of the Foraminiferan Reticulomyxa filosa.</title>
        <authorList>
            <person name="Glockner G."/>
            <person name="Hulsmann N."/>
            <person name="Schleicher M."/>
            <person name="Noegel A.A."/>
            <person name="Eichinger L."/>
            <person name="Gallinger C."/>
            <person name="Pawlowski J."/>
            <person name="Sierra R."/>
            <person name="Euteneuer U."/>
            <person name="Pillet L."/>
            <person name="Moustafa A."/>
            <person name="Platzer M."/>
            <person name="Groth M."/>
            <person name="Szafranski K."/>
            <person name="Schliwa M."/>
        </authorList>
    </citation>
    <scope>NUCLEOTIDE SEQUENCE [LARGE SCALE GENOMIC DNA]</scope>
</reference>
<organism evidence="3 4">
    <name type="scientific">Reticulomyxa filosa</name>
    <dbReference type="NCBI Taxonomy" id="46433"/>
    <lineage>
        <taxon>Eukaryota</taxon>
        <taxon>Sar</taxon>
        <taxon>Rhizaria</taxon>
        <taxon>Retaria</taxon>
        <taxon>Foraminifera</taxon>
        <taxon>Monothalamids</taxon>
        <taxon>Reticulomyxidae</taxon>
        <taxon>Reticulomyxa</taxon>
    </lineage>
</organism>
<feature type="coiled-coil region" evidence="1">
    <location>
        <begin position="99"/>
        <end position="132"/>
    </location>
</feature>
<sequence length="167" mass="18943">DETSSLLHNANASQKTDTKSPNGEGGDLPAATQGNSNDVSTTETTANKAEEKPIESKSEEEWQNILKEQLAASAPNLKLIRNCCRQVVWKILLDVPNKKKQLEQEYTQNKTAMEAQREMLLEKQKMSEDEENAIASDNKHLLASEKDIDGRWHFSIFYLFFLNVIYI</sequence>
<evidence type="ECO:0000256" key="1">
    <source>
        <dbReference type="SAM" id="Coils"/>
    </source>
</evidence>
<name>X6MBQ6_RETFI</name>
<evidence type="ECO:0000313" key="4">
    <source>
        <dbReference type="Proteomes" id="UP000023152"/>
    </source>
</evidence>
<feature type="region of interest" description="Disordered" evidence="2">
    <location>
        <begin position="1"/>
        <end position="60"/>
    </location>
</feature>
<gene>
    <name evidence="3" type="ORF">RFI_26069</name>
</gene>
<protein>
    <submittedName>
        <fullName evidence="3">Uncharacterized protein</fullName>
    </submittedName>
</protein>
<dbReference type="AlphaFoldDB" id="X6MBQ6"/>
<keyword evidence="1" id="KW-0175">Coiled coil</keyword>
<evidence type="ECO:0000313" key="3">
    <source>
        <dbReference type="EMBL" id="ETO11304.1"/>
    </source>
</evidence>
<feature type="compositionally biased region" description="Polar residues" evidence="2">
    <location>
        <begin position="1"/>
        <end position="21"/>
    </location>
</feature>
<dbReference type="Proteomes" id="UP000023152">
    <property type="component" value="Unassembled WGS sequence"/>
</dbReference>
<proteinExistence type="predicted"/>
<keyword evidence="4" id="KW-1185">Reference proteome</keyword>
<accession>X6MBQ6</accession>
<evidence type="ECO:0000256" key="2">
    <source>
        <dbReference type="SAM" id="MobiDB-lite"/>
    </source>
</evidence>
<comment type="caution">
    <text evidence="3">The sequence shown here is derived from an EMBL/GenBank/DDBJ whole genome shotgun (WGS) entry which is preliminary data.</text>
</comment>